<dbReference type="PANTHER" id="PTHR38465">
    <property type="entry name" value="HTH-TYPE TRANSCRIPTIONAL REGULATOR MJ1563-RELATED"/>
    <property type="match status" value="1"/>
</dbReference>
<evidence type="ECO:0000256" key="1">
    <source>
        <dbReference type="ARBA" id="ARBA00023015"/>
    </source>
</evidence>
<keyword evidence="1" id="KW-0805">Transcription regulation</keyword>
<dbReference type="KEGG" id="nwl:NWFMUON74_40970"/>
<reference evidence="5 6" key="1">
    <citation type="submission" date="2020-08" db="EMBL/GenBank/DDBJ databases">
        <title>Genome Sequencing of Nocardia wallacei strain FMUON74 and assembly.</title>
        <authorList>
            <person name="Toyokawa M."/>
            <person name="Uesaka K."/>
        </authorList>
    </citation>
    <scope>NUCLEOTIDE SEQUENCE [LARGE SCALE GENOMIC DNA]</scope>
    <source>
        <strain evidence="5 6">FMUON74</strain>
    </source>
</reference>
<evidence type="ECO:0000313" key="5">
    <source>
        <dbReference type="EMBL" id="BCK56325.1"/>
    </source>
</evidence>
<keyword evidence="3" id="KW-0804">Transcription</keyword>
<evidence type="ECO:0000313" key="6">
    <source>
        <dbReference type="Proteomes" id="UP000516173"/>
    </source>
</evidence>
<dbReference type="Proteomes" id="UP000516173">
    <property type="component" value="Chromosome"/>
</dbReference>
<dbReference type="InterPro" id="IPR052362">
    <property type="entry name" value="HTH-GbsR_regulator"/>
</dbReference>
<organism evidence="5 6">
    <name type="scientific">Nocardia wallacei</name>
    <dbReference type="NCBI Taxonomy" id="480035"/>
    <lineage>
        <taxon>Bacteria</taxon>
        <taxon>Bacillati</taxon>
        <taxon>Actinomycetota</taxon>
        <taxon>Actinomycetes</taxon>
        <taxon>Mycobacteriales</taxon>
        <taxon>Nocardiaceae</taxon>
        <taxon>Nocardia</taxon>
    </lineage>
</organism>
<gene>
    <name evidence="5" type="ORF">NWFMUON74_40970</name>
</gene>
<dbReference type="RefSeq" id="WP_232110475.1">
    <property type="nucleotide sequence ID" value="NZ_AP023396.1"/>
</dbReference>
<evidence type="ECO:0000256" key="3">
    <source>
        <dbReference type="ARBA" id="ARBA00023163"/>
    </source>
</evidence>
<name>A0A7G1KM62_9NOCA</name>
<protein>
    <submittedName>
        <fullName evidence="5">Transcriptional regulator</fullName>
    </submittedName>
</protein>
<dbReference type="PANTHER" id="PTHR38465:SF2">
    <property type="entry name" value="HTH-TYPE TRANSCRIPTIONAL REGULATOR MMPR5"/>
    <property type="match status" value="1"/>
</dbReference>
<keyword evidence="2" id="KW-0238">DNA-binding</keyword>
<dbReference type="AlphaFoldDB" id="A0A7G1KM62"/>
<dbReference type="Pfam" id="PF12802">
    <property type="entry name" value="MarR_2"/>
    <property type="match status" value="1"/>
</dbReference>
<evidence type="ECO:0000256" key="2">
    <source>
        <dbReference type="ARBA" id="ARBA00023125"/>
    </source>
</evidence>
<dbReference type="GeneID" id="80348573"/>
<accession>A0A7G1KM62</accession>
<dbReference type="SUPFAM" id="SSF46785">
    <property type="entry name" value="Winged helix' DNA-binding domain"/>
    <property type="match status" value="1"/>
</dbReference>
<proteinExistence type="predicted"/>
<dbReference type="InterPro" id="IPR000835">
    <property type="entry name" value="HTH_MarR-typ"/>
</dbReference>
<dbReference type="InterPro" id="IPR036388">
    <property type="entry name" value="WH-like_DNA-bd_sf"/>
</dbReference>
<dbReference type="Gene3D" id="1.10.10.10">
    <property type="entry name" value="Winged helix-like DNA-binding domain superfamily/Winged helix DNA-binding domain"/>
    <property type="match status" value="1"/>
</dbReference>
<dbReference type="InterPro" id="IPR036390">
    <property type="entry name" value="WH_DNA-bd_sf"/>
</dbReference>
<feature type="domain" description="HTH marR-type" evidence="4">
    <location>
        <begin position="30"/>
        <end position="87"/>
    </location>
</feature>
<keyword evidence="6" id="KW-1185">Reference proteome</keyword>
<dbReference type="Gene3D" id="1.10.287.160">
    <property type="entry name" value="HR1 repeat"/>
    <property type="match status" value="1"/>
</dbReference>
<dbReference type="EMBL" id="AP023396">
    <property type="protein sequence ID" value="BCK56325.1"/>
    <property type="molecule type" value="Genomic_DNA"/>
</dbReference>
<dbReference type="GO" id="GO:0003700">
    <property type="term" value="F:DNA-binding transcription factor activity"/>
    <property type="evidence" value="ECO:0007669"/>
    <property type="project" value="InterPro"/>
</dbReference>
<sequence>MADPDAAHPGDATVRFVEKLALGLAEMGWPRTPARVFAALMMSEQGRLSAGALRSTLSVSAAAVSGAVRYLEQVGLVTRERVPGERRDTYRLHDDFWYASFLKRDRMMKLWSETASEGIDLVGANSPIGRRLTEMRDFFDFFAAELPALFDRWHARRLAGNAASPGSADCAS</sequence>
<dbReference type="GO" id="GO:0003677">
    <property type="term" value="F:DNA binding"/>
    <property type="evidence" value="ECO:0007669"/>
    <property type="project" value="UniProtKB-KW"/>
</dbReference>
<evidence type="ECO:0000259" key="4">
    <source>
        <dbReference type="Pfam" id="PF12802"/>
    </source>
</evidence>